<name>A0A894KCQ4_9VIRU</name>
<proteinExistence type="predicted"/>
<dbReference type="InterPro" id="IPR009878">
    <property type="entry name" value="Phlebovirus_G2_fusion"/>
</dbReference>
<organism evidence="3">
    <name type="scientific">Miglotas virus</name>
    <dbReference type="NCBI Taxonomy" id="2800927"/>
    <lineage>
        <taxon>Viruses</taxon>
        <taxon>Riboviria</taxon>
        <taxon>Orthornavirae</taxon>
        <taxon>Negarnaviricota</taxon>
        <taxon>Polyploviricotina</taxon>
        <taxon>Bunyaviricetes</taxon>
        <taxon>Elliovirales</taxon>
        <taxon>Phasmaviridae</taxon>
        <taxon>Orthophasmavirus</taxon>
        <taxon>Orthophasmavirus miglotalis</taxon>
        <taxon>Orthophasmavirus miglotasense</taxon>
    </lineage>
</organism>
<reference evidence="3" key="1">
    <citation type="journal article" date="2020" name="bioRxiv">
        <title>Single mosquito metatranscriptomics identifies vectors, emerging pathogens and reservoirs in one assay.</title>
        <authorList>
            <person name="Batson J."/>
            <person name="Dudas G."/>
            <person name="Haas-Stapleton E."/>
            <person name="Kistler A.L."/>
            <person name="Li L.M."/>
            <person name="Logan P."/>
            <person name="Ratnasiri K."/>
            <person name="Retallack H."/>
        </authorList>
    </citation>
    <scope>NUCLEOTIDE SEQUENCE</scope>
    <source>
        <strain evidence="3">CMS001_017_ALCO</strain>
    </source>
</reference>
<dbReference type="Pfam" id="PF07245">
    <property type="entry name" value="Phlebovirus_G2"/>
    <property type="match status" value="1"/>
</dbReference>
<keyword evidence="1" id="KW-0472">Membrane</keyword>
<evidence type="ECO:0000256" key="1">
    <source>
        <dbReference type="SAM" id="Phobius"/>
    </source>
</evidence>
<dbReference type="EMBL" id="MW434665">
    <property type="protein sequence ID" value="QRW41719.1"/>
    <property type="molecule type" value="Genomic_RNA"/>
</dbReference>
<protein>
    <submittedName>
        <fullName evidence="3">Glycoprotein</fullName>
    </submittedName>
</protein>
<accession>A0A894KCQ4</accession>
<feature type="transmembrane region" description="Helical" evidence="1">
    <location>
        <begin position="635"/>
        <end position="654"/>
    </location>
</feature>
<keyword evidence="1" id="KW-0812">Transmembrane</keyword>
<sequence>MKTTNMITEQTKSIHVTHGVVSYSGYNQCDVVANGVKAYGKNGLVPGWHYGLIDYTCDNITGSMASKMACNDCGYYCLQNQSIDGCQSYLIPAICGLIVGLVLTMVTRKVWKMSAKICLSKPDWFRITLTKRNSTASPMRKEDVHPSSIALLTIEAPTNHHSLNETSSLSTIPPINTDERTYSNPIGSVLYCVMIFGLGLNLFPSAQACDNTLFISSTGQICDTTHCREVGMYEMILRTGSVLCFRDVKGEYLKITLGNAYDLYSSALVYYTSDYEITTTHTWECKGAGTCWNGGCNANTKHGKLVRKDKPTEISNYGCDTDTLGCDTMCYYMTACTFYRWTLKSVGTQYPVYRLRSKGWMATVKVEYLNSTKTYTFDVNRPQINIEQLSINKMPMIIAGVTKKDEIVENSMIRVGDKFYNINAADINMPETGVVGDYQLSVRNMTATYPEHNVECKVNSCTADCVWPEPSIRRIVKRLDSYNSMKTTLGKDGRNIISKREIKLQANVLVGNVDIHNLKVSPAHCGIDVLSTFACTGCTLDSYAILQASNIRDEGMLHFVSDCIFDVDYLSCSGTPYKLTLIDDKDECSIHIPSTNQTVKVSFNYKYLGTLDPSVPLYSASMDFQETLSLMTTPSFMGTMLGSWIGFSLLSYFMGYIMRVIRGPGCIALGGCCGDRAAREGRVMSNI</sequence>
<evidence type="ECO:0000259" key="2">
    <source>
        <dbReference type="Pfam" id="PF07245"/>
    </source>
</evidence>
<feature type="transmembrane region" description="Helical" evidence="1">
    <location>
        <begin position="89"/>
        <end position="106"/>
    </location>
</feature>
<keyword evidence="1" id="KW-1133">Transmembrane helix</keyword>
<feature type="domain" description="Phlebovirus glycoprotein G2 fusion" evidence="2">
    <location>
        <begin position="265"/>
        <end position="480"/>
    </location>
</feature>
<evidence type="ECO:0000313" key="3">
    <source>
        <dbReference type="EMBL" id="QRW41719.1"/>
    </source>
</evidence>